<keyword evidence="2" id="KW-0808">Transferase</keyword>
<name>A0A927PKH0_9ACTN</name>
<evidence type="ECO:0000313" key="4">
    <source>
        <dbReference type="EMBL" id="MBD8506015.1"/>
    </source>
</evidence>
<dbReference type="CDD" id="cd03794">
    <property type="entry name" value="GT4_WbuB-like"/>
    <property type="match status" value="1"/>
</dbReference>
<dbReference type="Proteomes" id="UP000642993">
    <property type="component" value="Unassembled WGS sequence"/>
</dbReference>
<organism evidence="4 5">
    <name type="scientific">Lolliginicoccus lacisalsi</name>
    <dbReference type="NCBI Taxonomy" id="2742202"/>
    <lineage>
        <taxon>Bacteria</taxon>
        <taxon>Bacillati</taxon>
        <taxon>Actinomycetota</taxon>
        <taxon>Actinomycetes</taxon>
        <taxon>Mycobacteriales</taxon>
        <taxon>Hoyosellaceae</taxon>
        <taxon>Lolliginicoccus</taxon>
    </lineage>
</organism>
<feature type="domain" description="Glycosyltransferase subfamily 4-like N-terminal" evidence="3">
    <location>
        <begin position="16"/>
        <end position="199"/>
    </location>
</feature>
<protein>
    <submittedName>
        <fullName evidence="4">Glycosyltransferase family 4 protein</fullName>
    </submittedName>
</protein>
<dbReference type="EMBL" id="JACYWE010000003">
    <property type="protein sequence ID" value="MBD8506015.1"/>
    <property type="molecule type" value="Genomic_DNA"/>
</dbReference>
<accession>A0A927PKH0</accession>
<gene>
    <name evidence="4" type="ORF">HT102_05900</name>
</gene>
<keyword evidence="1" id="KW-0328">Glycosyltransferase</keyword>
<evidence type="ECO:0000256" key="1">
    <source>
        <dbReference type="ARBA" id="ARBA00022676"/>
    </source>
</evidence>
<comment type="caution">
    <text evidence="4">The sequence shown here is derived from an EMBL/GenBank/DDBJ whole genome shotgun (WGS) entry which is preliminary data.</text>
</comment>
<keyword evidence="5" id="KW-1185">Reference proteome</keyword>
<sequence>MRILLLGLHYAPEQSGNGPYTAGLAAALAARGHHVTVRTGYPHYPAWRITEGYAGRRMTEHLDGVTVERFRPHIPDPLDPLDRARMEASFGLASSLGRWHRPDVILCVSPALLATAVNVARARATPRRPAIGVWVQDLYGLGARETGTGGGRAARALGAIEARTLRSADGVAAIHQRMRDHMVRDLGVDGDRVRVIRNWTHLVPMELPPRSEARAELGWDPGEIIALHAGNMGAKQGLDNVIEAARAALRTAPRLRFVLLGDGNQRPRLEQLAEGMPNVTFVRPLPERGFRLAMAAADVLVLNELPGLSDMAVPSKLTSYFTTGRPVVAATDAASVTADEIRASAAGIQVDPTDPAALARAIVELATDARRASSLGKAGQEFCRRELSQEHAIDQYEGWLRDLVARRRPSHPDLTGPTAPHLRGAE</sequence>
<reference evidence="4" key="1">
    <citation type="submission" date="2020-09" db="EMBL/GenBank/DDBJ databases">
        <title>Hoyosella lacisalsi sp. nov., a halotolerant actinobacterium isolated from soil of Lake Gudzhirganskoe.</title>
        <authorList>
            <person name="Yang Q."/>
            <person name="Guo P.Y."/>
            <person name="Liu S.W."/>
            <person name="Li F.N."/>
            <person name="Sun C.H."/>
        </authorList>
    </citation>
    <scope>NUCLEOTIDE SEQUENCE</scope>
    <source>
        <strain evidence="4">G463</strain>
    </source>
</reference>
<dbReference type="GO" id="GO:0016757">
    <property type="term" value="F:glycosyltransferase activity"/>
    <property type="evidence" value="ECO:0007669"/>
    <property type="project" value="UniProtKB-KW"/>
</dbReference>
<dbReference type="Gene3D" id="3.40.50.2000">
    <property type="entry name" value="Glycogen Phosphorylase B"/>
    <property type="match status" value="2"/>
</dbReference>
<dbReference type="PANTHER" id="PTHR12526">
    <property type="entry name" value="GLYCOSYLTRANSFERASE"/>
    <property type="match status" value="1"/>
</dbReference>
<dbReference type="Pfam" id="PF13692">
    <property type="entry name" value="Glyco_trans_1_4"/>
    <property type="match status" value="1"/>
</dbReference>
<dbReference type="Pfam" id="PF13579">
    <property type="entry name" value="Glyco_trans_4_4"/>
    <property type="match status" value="1"/>
</dbReference>
<evidence type="ECO:0000313" key="5">
    <source>
        <dbReference type="Proteomes" id="UP000642993"/>
    </source>
</evidence>
<proteinExistence type="predicted"/>
<dbReference type="AlphaFoldDB" id="A0A927PKH0"/>
<evidence type="ECO:0000259" key="3">
    <source>
        <dbReference type="Pfam" id="PF13579"/>
    </source>
</evidence>
<dbReference type="InterPro" id="IPR028098">
    <property type="entry name" value="Glyco_trans_4-like_N"/>
</dbReference>
<evidence type="ECO:0000256" key="2">
    <source>
        <dbReference type="ARBA" id="ARBA00022679"/>
    </source>
</evidence>
<dbReference type="SUPFAM" id="SSF53756">
    <property type="entry name" value="UDP-Glycosyltransferase/glycogen phosphorylase"/>
    <property type="match status" value="1"/>
</dbReference>